<feature type="transmembrane region" description="Helical" evidence="1">
    <location>
        <begin position="96"/>
        <end position="117"/>
    </location>
</feature>
<proteinExistence type="predicted"/>
<keyword evidence="1" id="KW-0812">Transmembrane</keyword>
<dbReference type="EMBL" id="RDQH01000342">
    <property type="protein sequence ID" value="RXH70686.1"/>
    <property type="molecule type" value="Genomic_DNA"/>
</dbReference>
<evidence type="ECO:0000256" key="1">
    <source>
        <dbReference type="SAM" id="Phobius"/>
    </source>
</evidence>
<accession>A0A498HGT2</accession>
<name>A0A498HGT2_MALDO</name>
<keyword evidence="1" id="KW-1133">Transmembrane helix</keyword>
<keyword evidence="3" id="KW-1185">Reference proteome</keyword>
<protein>
    <submittedName>
        <fullName evidence="2">Uncharacterized protein</fullName>
    </submittedName>
</protein>
<dbReference type="Proteomes" id="UP000290289">
    <property type="component" value="Chromosome 16"/>
</dbReference>
<sequence length="126" mass="14756">MSVKKSIQRLEESAMSCRGLQRLEILRRWVLLLKEVERLKLSQVTANLEVGLKQLLITSGSNWPLAPNPQACVTRRQGPLSLSQQKRLFHARQSHMQVVTLLLMFLVWFLLFLWFSAWKTEAYEFD</sequence>
<reference evidence="2 3" key="1">
    <citation type="submission" date="2018-10" db="EMBL/GenBank/DDBJ databases">
        <title>A high-quality apple genome assembly.</title>
        <authorList>
            <person name="Hu J."/>
        </authorList>
    </citation>
    <scope>NUCLEOTIDE SEQUENCE [LARGE SCALE GENOMIC DNA]</scope>
    <source>
        <strain evidence="3">cv. HFTH1</strain>
        <tissue evidence="2">Young leaf</tissue>
    </source>
</reference>
<gene>
    <name evidence="2" type="ORF">DVH24_013432</name>
</gene>
<keyword evidence="1" id="KW-0472">Membrane</keyword>
<comment type="caution">
    <text evidence="2">The sequence shown here is derived from an EMBL/GenBank/DDBJ whole genome shotgun (WGS) entry which is preliminary data.</text>
</comment>
<dbReference type="STRING" id="3750.A0A498HGT2"/>
<evidence type="ECO:0000313" key="2">
    <source>
        <dbReference type="EMBL" id="RXH70686.1"/>
    </source>
</evidence>
<evidence type="ECO:0000313" key="3">
    <source>
        <dbReference type="Proteomes" id="UP000290289"/>
    </source>
</evidence>
<organism evidence="2 3">
    <name type="scientific">Malus domestica</name>
    <name type="common">Apple</name>
    <name type="synonym">Pyrus malus</name>
    <dbReference type="NCBI Taxonomy" id="3750"/>
    <lineage>
        <taxon>Eukaryota</taxon>
        <taxon>Viridiplantae</taxon>
        <taxon>Streptophyta</taxon>
        <taxon>Embryophyta</taxon>
        <taxon>Tracheophyta</taxon>
        <taxon>Spermatophyta</taxon>
        <taxon>Magnoliopsida</taxon>
        <taxon>eudicotyledons</taxon>
        <taxon>Gunneridae</taxon>
        <taxon>Pentapetalae</taxon>
        <taxon>rosids</taxon>
        <taxon>fabids</taxon>
        <taxon>Rosales</taxon>
        <taxon>Rosaceae</taxon>
        <taxon>Amygdaloideae</taxon>
        <taxon>Maleae</taxon>
        <taxon>Malus</taxon>
    </lineage>
</organism>
<dbReference type="AlphaFoldDB" id="A0A498HGT2"/>